<feature type="compositionally biased region" description="Low complexity" evidence="1">
    <location>
        <begin position="93"/>
        <end position="112"/>
    </location>
</feature>
<evidence type="ECO:0000313" key="2">
    <source>
        <dbReference type="EMBL" id="PIC42214.1"/>
    </source>
</evidence>
<evidence type="ECO:0000256" key="1">
    <source>
        <dbReference type="SAM" id="MobiDB-lite"/>
    </source>
</evidence>
<dbReference type="EMBL" id="PDUG01000003">
    <property type="protein sequence ID" value="PIC42214.1"/>
    <property type="molecule type" value="Genomic_DNA"/>
</dbReference>
<gene>
    <name evidence="2" type="primary">Cnig_chr_III.g9365</name>
    <name evidence="2" type="ORF">B9Z55_009365</name>
</gene>
<sequence length="217" mass="24670">MPSDDRFADAVKPALEALLSDLQHTTEVLRRAHISDRRSQSRDDFGGDSYDLQRTMESQSNGNVSNYKRRASEGREYSKSPERIYENGPEPNQPVYSRRSSRPSVQSLLSQVEEPIQASRNPGIQESRNPGIQKSRNPGIEKSGIRNLDFPKFQNPSFKDFQQVCFKWSSLFFKSPSIFFALRASSLASRTFLRFQGHRYIYLSSAAPVCHPSLCVS</sequence>
<reference evidence="3" key="1">
    <citation type="submission" date="2017-10" db="EMBL/GenBank/DDBJ databases">
        <title>Rapid genome shrinkage in a self-fertile nematode reveals novel sperm competition proteins.</title>
        <authorList>
            <person name="Yin D."/>
            <person name="Schwarz E.M."/>
            <person name="Thomas C.G."/>
            <person name="Felde R.L."/>
            <person name="Korf I.F."/>
            <person name="Cutter A.D."/>
            <person name="Schartner C.M."/>
            <person name="Ralston E.J."/>
            <person name="Meyer B.J."/>
            <person name="Haag E.S."/>
        </authorList>
    </citation>
    <scope>NUCLEOTIDE SEQUENCE [LARGE SCALE GENOMIC DNA]</scope>
    <source>
        <strain evidence="3">JU1422</strain>
    </source>
</reference>
<feature type="region of interest" description="Disordered" evidence="1">
    <location>
        <begin position="32"/>
        <end position="142"/>
    </location>
</feature>
<dbReference type="OrthoDB" id="10071890at2759"/>
<dbReference type="Proteomes" id="UP000230233">
    <property type="component" value="Chromosome III"/>
</dbReference>
<feature type="compositionally biased region" description="Polar residues" evidence="1">
    <location>
        <begin position="55"/>
        <end position="66"/>
    </location>
</feature>
<comment type="caution">
    <text evidence="2">The sequence shown here is derived from an EMBL/GenBank/DDBJ whole genome shotgun (WGS) entry which is preliminary data.</text>
</comment>
<accession>A0A2G5URU1</accession>
<proteinExistence type="predicted"/>
<evidence type="ECO:0000313" key="3">
    <source>
        <dbReference type="Proteomes" id="UP000230233"/>
    </source>
</evidence>
<feature type="compositionally biased region" description="Basic and acidic residues" evidence="1">
    <location>
        <begin position="32"/>
        <end position="45"/>
    </location>
</feature>
<feature type="compositionally biased region" description="Polar residues" evidence="1">
    <location>
        <begin position="118"/>
        <end position="136"/>
    </location>
</feature>
<protein>
    <submittedName>
        <fullName evidence="2">Uncharacterized protein</fullName>
    </submittedName>
</protein>
<dbReference type="AlphaFoldDB" id="A0A2G5URU1"/>
<organism evidence="2 3">
    <name type="scientific">Caenorhabditis nigoni</name>
    <dbReference type="NCBI Taxonomy" id="1611254"/>
    <lineage>
        <taxon>Eukaryota</taxon>
        <taxon>Metazoa</taxon>
        <taxon>Ecdysozoa</taxon>
        <taxon>Nematoda</taxon>
        <taxon>Chromadorea</taxon>
        <taxon>Rhabditida</taxon>
        <taxon>Rhabditina</taxon>
        <taxon>Rhabditomorpha</taxon>
        <taxon>Rhabditoidea</taxon>
        <taxon>Rhabditidae</taxon>
        <taxon>Peloderinae</taxon>
        <taxon>Caenorhabditis</taxon>
    </lineage>
</organism>
<feature type="compositionally biased region" description="Basic and acidic residues" evidence="1">
    <location>
        <begin position="70"/>
        <end position="85"/>
    </location>
</feature>
<name>A0A2G5URU1_9PELO</name>
<keyword evidence="3" id="KW-1185">Reference proteome</keyword>